<dbReference type="EMBL" id="MDZC01000083">
    <property type="protein sequence ID" value="OGX83504.1"/>
    <property type="molecule type" value="Genomic_DNA"/>
</dbReference>
<comment type="caution">
    <text evidence="2">The sequence shown here is derived from an EMBL/GenBank/DDBJ whole genome shotgun (WGS) entry which is preliminary data.</text>
</comment>
<feature type="transmembrane region" description="Helical" evidence="1">
    <location>
        <begin position="146"/>
        <end position="166"/>
    </location>
</feature>
<reference evidence="2 3" key="1">
    <citation type="submission" date="2016-08" db="EMBL/GenBank/DDBJ databases">
        <title>Hymenobacter coccineus sp. nov., Hymenobacter lapidarius sp. nov. and Hymenobacter glacialis sp. nov., isolated from Antarctic soil.</title>
        <authorList>
            <person name="Sedlacek I."/>
            <person name="Kralova S."/>
            <person name="Kyrova K."/>
            <person name="Maslanova I."/>
            <person name="Stankova E."/>
            <person name="Vrbovska V."/>
            <person name="Nemec M."/>
            <person name="Bartak M."/>
            <person name="Svec P."/>
            <person name="Busse H.-J."/>
            <person name="Pantucek R."/>
        </authorList>
    </citation>
    <scope>NUCLEOTIDE SEQUENCE [LARGE SCALE GENOMIC DNA]</scope>
    <source>
        <strain evidence="2 3">CCM 8648</strain>
    </source>
</reference>
<feature type="transmembrane region" description="Helical" evidence="1">
    <location>
        <begin position="20"/>
        <end position="38"/>
    </location>
</feature>
<dbReference type="OrthoDB" id="872037at2"/>
<evidence type="ECO:0000313" key="2">
    <source>
        <dbReference type="EMBL" id="OGX83504.1"/>
    </source>
</evidence>
<dbReference type="Proteomes" id="UP000177791">
    <property type="component" value="Unassembled WGS sequence"/>
</dbReference>
<feature type="transmembrane region" description="Helical" evidence="1">
    <location>
        <begin position="45"/>
        <end position="64"/>
    </location>
</feature>
<proteinExistence type="predicted"/>
<sequence>MLLLLFKLNPNSPPSLQVPQAFNVLIMGLNALLLYRIYRRFFSANISLVGIVLYSGLVNTNVYLRHILPYDHSLFFFLLALSGLLAPTDAGTTRRHWWSGILAGVSYAVYPGYFLGPLVLLGLSLALSLVPEGREEKPLMRRLKPVVSLLAGLVAVLVTFELLARLSDTSYLASSRYIATTVTQGSFDEGFSFIATYFWEVE</sequence>
<feature type="transmembrane region" description="Helical" evidence="1">
    <location>
        <begin position="70"/>
        <end position="88"/>
    </location>
</feature>
<protein>
    <submittedName>
        <fullName evidence="2">Uncharacterized protein</fullName>
    </submittedName>
</protein>
<dbReference type="RefSeq" id="WP_070735424.1">
    <property type="nucleotide sequence ID" value="NZ_MDZC01000083.1"/>
</dbReference>
<evidence type="ECO:0000256" key="1">
    <source>
        <dbReference type="SAM" id="Phobius"/>
    </source>
</evidence>
<keyword evidence="1" id="KW-0812">Transmembrane</keyword>
<name>A0A1G1SY23_9BACT</name>
<dbReference type="STRING" id="1908236.BEN48_16975"/>
<feature type="transmembrane region" description="Helical" evidence="1">
    <location>
        <begin position="100"/>
        <end position="126"/>
    </location>
</feature>
<evidence type="ECO:0000313" key="3">
    <source>
        <dbReference type="Proteomes" id="UP000177791"/>
    </source>
</evidence>
<dbReference type="AlphaFoldDB" id="A0A1G1SY23"/>
<keyword evidence="1" id="KW-1133">Transmembrane helix</keyword>
<organism evidence="2 3">
    <name type="scientific">Hymenobacter glacialis</name>
    <dbReference type="NCBI Taxonomy" id="1908236"/>
    <lineage>
        <taxon>Bacteria</taxon>
        <taxon>Pseudomonadati</taxon>
        <taxon>Bacteroidota</taxon>
        <taxon>Cytophagia</taxon>
        <taxon>Cytophagales</taxon>
        <taxon>Hymenobacteraceae</taxon>
        <taxon>Hymenobacter</taxon>
    </lineage>
</organism>
<accession>A0A1G1SY23</accession>
<keyword evidence="1" id="KW-0472">Membrane</keyword>
<gene>
    <name evidence="2" type="ORF">BEN48_16975</name>
</gene>
<keyword evidence="3" id="KW-1185">Reference proteome</keyword>